<accession>A0A1H6DAI1</accession>
<keyword evidence="4" id="KW-1185">Reference proteome</keyword>
<dbReference type="EMBL" id="FNVB01000006">
    <property type="protein sequence ID" value="SEG82467.1"/>
    <property type="molecule type" value="Genomic_DNA"/>
</dbReference>
<dbReference type="Proteomes" id="UP000199690">
    <property type="component" value="Unassembled WGS sequence"/>
</dbReference>
<dbReference type="EMBL" id="FOME01000010">
    <property type="protein sequence ID" value="SFE24652.1"/>
    <property type="molecule type" value="Genomic_DNA"/>
</dbReference>
<feature type="signal peptide" evidence="1">
    <location>
        <begin position="1"/>
        <end position="27"/>
    </location>
</feature>
<evidence type="ECO:0000313" key="2">
    <source>
        <dbReference type="EMBL" id="SEG82467.1"/>
    </source>
</evidence>
<name>A0A1H6DAI1_9PSEU</name>
<evidence type="ECO:0000256" key="1">
    <source>
        <dbReference type="SAM" id="SignalP"/>
    </source>
</evidence>
<dbReference type="RefSeq" id="WP_093355940.1">
    <property type="nucleotide sequence ID" value="NZ_FNVB01000006.1"/>
</dbReference>
<feature type="chain" id="PRO_5030028585" evidence="1">
    <location>
        <begin position="28"/>
        <end position="88"/>
    </location>
</feature>
<evidence type="ECO:0000313" key="5">
    <source>
        <dbReference type="Proteomes" id="UP000236729"/>
    </source>
</evidence>
<reference evidence="2" key="1">
    <citation type="submission" date="2016-10" db="EMBL/GenBank/DDBJ databases">
        <authorList>
            <person name="de Groot N.N."/>
        </authorList>
    </citation>
    <scope>NUCLEOTIDE SEQUENCE [LARGE SCALE GENOMIC DNA]</scope>
    <source>
        <strain evidence="2">ATCC 20501</strain>
    </source>
</reference>
<protein>
    <submittedName>
        <fullName evidence="2">Uncharacterized protein</fullName>
    </submittedName>
</protein>
<keyword evidence="1" id="KW-0732">Signal</keyword>
<dbReference type="Proteomes" id="UP000236729">
    <property type="component" value="Unassembled WGS sequence"/>
</dbReference>
<organism evidence="2 5">
    <name type="scientific">Saccharopolyspora kobensis</name>
    <dbReference type="NCBI Taxonomy" id="146035"/>
    <lineage>
        <taxon>Bacteria</taxon>
        <taxon>Bacillati</taxon>
        <taxon>Actinomycetota</taxon>
        <taxon>Actinomycetes</taxon>
        <taxon>Pseudonocardiales</taxon>
        <taxon>Pseudonocardiaceae</taxon>
        <taxon>Saccharopolyspora</taxon>
    </lineage>
</organism>
<dbReference type="AlphaFoldDB" id="A0A1H6DAI1"/>
<evidence type="ECO:0000313" key="4">
    <source>
        <dbReference type="Proteomes" id="UP000199690"/>
    </source>
</evidence>
<reference evidence="4 5" key="2">
    <citation type="submission" date="2016-10" db="EMBL/GenBank/DDBJ databases">
        <authorList>
            <person name="Varghese N."/>
            <person name="Submissions S."/>
        </authorList>
    </citation>
    <scope>NUCLEOTIDE SEQUENCE [LARGE SCALE GENOMIC DNA]</scope>
    <source>
        <strain evidence="5">ATCC 20501</strain>
        <strain evidence="3 4">CGMCC 4.3529</strain>
    </source>
</reference>
<accession>A0A1I1YZC5</accession>
<sequence length="88" mass="9231">MFRHLARSAAAAGVLAAALGFAPAAQATAPVVLASVDDCIDLAVANGGNEHLAAFACHEVNLTDCYRIFRDNYGPQQWALDACKLRTA</sequence>
<gene>
    <name evidence="2" type="ORF">SAMN02982929_04106</name>
    <name evidence="3" type="ORF">SAMN05216506_11023</name>
</gene>
<evidence type="ECO:0000313" key="3">
    <source>
        <dbReference type="EMBL" id="SFE24652.1"/>
    </source>
</evidence>
<proteinExistence type="predicted"/>